<keyword evidence="2" id="KW-0812">Transmembrane</keyword>
<protein>
    <recommendedName>
        <fullName evidence="5">Host cell surface-exposed lipoprotein</fullName>
    </recommendedName>
</protein>
<dbReference type="Proteomes" id="UP001239083">
    <property type="component" value="Unassembled WGS sequence"/>
</dbReference>
<gene>
    <name evidence="3" type="ORF">QFZ26_002397</name>
</gene>
<evidence type="ECO:0008006" key="5">
    <source>
        <dbReference type="Google" id="ProtNLM"/>
    </source>
</evidence>
<evidence type="ECO:0000256" key="2">
    <source>
        <dbReference type="SAM" id="Phobius"/>
    </source>
</evidence>
<evidence type="ECO:0000313" key="3">
    <source>
        <dbReference type="EMBL" id="MDQ0894842.1"/>
    </source>
</evidence>
<keyword evidence="4" id="KW-1185">Reference proteome</keyword>
<name>A0ABU0R9T1_9MICO</name>
<keyword evidence="2" id="KW-1133">Transmembrane helix</keyword>
<accession>A0ABU0R9T1</accession>
<keyword evidence="2" id="KW-0472">Membrane</keyword>
<feature type="region of interest" description="Disordered" evidence="1">
    <location>
        <begin position="1"/>
        <end position="20"/>
    </location>
</feature>
<feature type="compositionally biased region" description="Basic and acidic residues" evidence="1">
    <location>
        <begin position="1"/>
        <end position="10"/>
    </location>
</feature>
<sequence>MMNRLDRESQRLMPYQPSKRNSDELPLVWRVLTVVGIPALILVVFNVWSGGEIFRFIELAASDESGGGPTDQAYVAPESVIEDPTQNEIEDAMSGAWDCFYEPSMNNDWHDDVICRNGVESFRPILLAESGFVTEDEMRAAGDAYEAEVNAGR</sequence>
<evidence type="ECO:0000256" key="1">
    <source>
        <dbReference type="SAM" id="MobiDB-lite"/>
    </source>
</evidence>
<feature type="transmembrane region" description="Helical" evidence="2">
    <location>
        <begin position="27"/>
        <end position="48"/>
    </location>
</feature>
<evidence type="ECO:0000313" key="4">
    <source>
        <dbReference type="Proteomes" id="UP001239083"/>
    </source>
</evidence>
<comment type="caution">
    <text evidence="3">The sequence shown here is derived from an EMBL/GenBank/DDBJ whole genome shotgun (WGS) entry which is preliminary data.</text>
</comment>
<organism evidence="3 4">
    <name type="scientific">Agromyces ramosus</name>
    <dbReference type="NCBI Taxonomy" id="33879"/>
    <lineage>
        <taxon>Bacteria</taxon>
        <taxon>Bacillati</taxon>
        <taxon>Actinomycetota</taxon>
        <taxon>Actinomycetes</taxon>
        <taxon>Micrococcales</taxon>
        <taxon>Microbacteriaceae</taxon>
        <taxon>Agromyces</taxon>
    </lineage>
</organism>
<proteinExistence type="predicted"/>
<dbReference type="EMBL" id="JAUSYY010000001">
    <property type="protein sequence ID" value="MDQ0894842.1"/>
    <property type="molecule type" value="Genomic_DNA"/>
</dbReference>
<dbReference type="RefSeq" id="WP_307042411.1">
    <property type="nucleotide sequence ID" value="NZ_JAUSYY010000001.1"/>
</dbReference>
<reference evidence="3 4" key="1">
    <citation type="submission" date="2023-07" db="EMBL/GenBank/DDBJ databases">
        <title>Comparative genomics of wheat-associated soil bacteria to identify genetic determinants of phenazine resistance.</title>
        <authorList>
            <person name="Mouncey N."/>
        </authorList>
    </citation>
    <scope>NUCLEOTIDE SEQUENCE [LARGE SCALE GENOMIC DNA]</scope>
    <source>
        <strain evidence="3 4">V3I3</strain>
    </source>
</reference>